<keyword evidence="12" id="KW-1185">Reference proteome</keyword>
<feature type="transmembrane region" description="Helical" evidence="8">
    <location>
        <begin position="58"/>
        <end position="80"/>
    </location>
</feature>
<comment type="caution">
    <text evidence="11">The sequence shown here is derived from an EMBL/GenBank/DDBJ whole genome shotgun (WGS) entry which is preliminary data.</text>
</comment>
<dbReference type="Pfam" id="PF08019">
    <property type="entry name" value="EptA_B_N"/>
    <property type="match status" value="1"/>
</dbReference>
<dbReference type="SUPFAM" id="SSF53649">
    <property type="entry name" value="Alkaline phosphatase-like"/>
    <property type="match status" value="1"/>
</dbReference>
<accession>A0A7W6H0E2</accession>
<keyword evidence="3" id="KW-0997">Cell inner membrane</keyword>
<dbReference type="InterPro" id="IPR000917">
    <property type="entry name" value="Sulfatase_N"/>
</dbReference>
<evidence type="ECO:0000256" key="2">
    <source>
        <dbReference type="ARBA" id="ARBA00022475"/>
    </source>
</evidence>
<evidence type="ECO:0000313" key="12">
    <source>
        <dbReference type="Proteomes" id="UP000530268"/>
    </source>
</evidence>
<name>A0A7W6H0E2_9RHOB</name>
<dbReference type="EMBL" id="JACIEI010000008">
    <property type="protein sequence ID" value="MBB3994846.1"/>
    <property type="molecule type" value="Genomic_DNA"/>
</dbReference>
<feature type="transmembrane region" description="Helical" evidence="8">
    <location>
        <begin position="30"/>
        <end position="51"/>
    </location>
</feature>
<keyword evidence="2" id="KW-1003">Cell membrane</keyword>
<reference evidence="11 12" key="1">
    <citation type="submission" date="2020-08" db="EMBL/GenBank/DDBJ databases">
        <title>Genomic Encyclopedia of Type Strains, Phase IV (KMG-IV): sequencing the most valuable type-strain genomes for metagenomic binning, comparative biology and taxonomic classification.</title>
        <authorList>
            <person name="Goeker M."/>
        </authorList>
    </citation>
    <scope>NUCLEOTIDE SEQUENCE [LARGE SCALE GENOMIC DNA]</scope>
    <source>
        <strain evidence="11 12">DSM 102234</strain>
    </source>
</reference>
<evidence type="ECO:0000259" key="9">
    <source>
        <dbReference type="Pfam" id="PF00884"/>
    </source>
</evidence>
<evidence type="ECO:0000256" key="3">
    <source>
        <dbReference type="ARBA" id="ARBA00022519"/>
    </source>
</evidence>
<dbReference type="PANTHER" id="PTHR30443:SF0">
    <property type="entry name" value="PHOSPHOETHANOLAMINE TRANSFERASE EPTA"/>
    <property type="match status" value="1"/>
</dbReference>
<dbReference type="NCBIfam" id="NF028537">
    <property type="entry name" value="P_eth_NH2_trans"/>
    <property type="match status" value="1"/>
</dbReference>
<proteinExistence type="predicted"/>
<feature type="transmembrane region" description="Helical" evidence="8">
    <location>
        <begin position="131"/>
        <end position="153"/>
    </location>
</feature>
<dbReference type="Pfam" id="PF00884">
    <property type="entry name" value="Sulfatase"/>
    <property type="match status" value="1"/>
</dbReference>
<dbReference type="InterPro" id="IPR040423">
    <property type="entry name" value="PEA_transferase"/>
</dbReference>
<keyword evidence="6 8" id="KW-1133">Transmembrane helix</keyword>
<evidence type="ECO:0000256" key="6">
    <source>
        <dbReference type="ARBA" id="ARBA00022989"/>
    </source>
</evidence>
<comment type="subcellular location">
    <subcellularLocation>
        <location evidence="1">Cell inner membrane</location>
        <topology evidence="1">Multi-pass membrane protein</topology>
    </subcellularLocation>
</comment>
<dbReference type="GO" id="GO:0005886">
    <property type="term" value="C:plasma membrane"/>
    <property type="evidence" value="ECO:0007669"/>
    <property type="project" value="UniProtKB-SubCell"/>
</dbReference>
<dbReference type="Proteomes" id="UP000530268">
    <property type="component" value="Unassembled WGS sequence"/>
</dbReference>
<gene>
    <name evidence="11" type="ORF">GGR95_002495</name>
</gene>
<sequence>MAVTTLFVLLVDNRTFWSTGADVFRGQTLALVGIGGAVYFLTLAVFSAFALPWVVKPFAIFILILSSVSSYYMDNLGVFIDRNMIQNVMVTTVNESKHLITLDFLSHVLIYGIVPSLVVALGIKIKKQRKLVMFGAPVAVAALSVLLTVGLLFTNYKDYSAVVRAKRDFMGSYQPGAPLVGTVRYASMVGKTLNVVAQPIGQDAVKGPSYDKRDKPSLTILVVGETARAQNFSLNGYAVDTNPELSKLPILNFDNVSSCGTATAVSLPCMFSKFGRADYTFEKGLANQNVLDVLSNADVNVEWWDNNTGDKGLAARIPTRSFSVGPDSEFCRAGECDDGVFLENLRTYAEGITKDTVLVFHQIGTHGPAYYLRYPPELEKFKPACRTSEFKKCTRQEIVNTYDNTIAYTDKVLAETIRFLQSQDDLSASLLYMSDHGESLGEGGVYLHGTPYFMAPEEQTKVPMILWMSDKFENQFNIMSDCLSGKTSSALSQDNLFHSLLGMLDIKTDEYNENLDFFASCKGQKQVSLQ</sequence>
<organism evidence="11 12">
    <name type="scientific">Sulfitobacter undariae</name>
    <dbReference type="NCBI Taxonomy" id="1563671"/>
    <lineage>
        <taxon>Bacteria</taxon>
        <taxon>Pseudomonadati</taxon>
        <taxon>Pseudomonadota</taxon>
        <taxon>Alphaproteobacteria</taxon>
        <taxon>Rhodobacterales</taxon>
        <taxon>Roseobacteraceae</taxon>
        <taxon>Sulfitobacter</taxon>
    </lineage>
</organism>
<dbReference type="EC" id="2.7.8.-" evidence="11"/>
<dbReference type="AlphaFoldDB" id="A0A7W6H0E2"/>
<feature type="domain" description="Phosphoethanolamine transferase N-terminal" evidence="10">
    <location>
        <begin position="39"/>
        <end position="187"/>
    </location>
</feature>
<dbReference type="GO" id="GO:0016776">
    <property type="term" value="F:phosphotransferase activity, phosphate group as acceptor"/>
    <property type="evidence" value="ECO:0007669"/>
    <property type="project" value="TreeGrafter"/>
</dbReference>
<evidence type="ECO:0000256" key="5">
    <source>
        <dbReference type="ARBA" id="ARBA00022692"/>
    </source>
</evidence>
<keyword evidence="7 8" id="KW-0472">Membrane</keyword>
<evidence type="ECO:0000313" key="11">
    <source>
        <dbReference type="EMBL" id="MBB3994846.1"/>
    </source>
</evidence>
<dbReference type="GO" id="GO:0009244">
    <property type="term" value="P:lipopolysaccharide core region biosynthetic process"/>
    <property type="evidence" value="ECO:0007669"/>
    <property type="project" value="TreeGrafter"/>
</dbReference>
<evidence type="ECO:0000256" key="4">
    <source>
        <dbReference type="ARBA" id="ARBA00022679"/>
    </source>
</evidence>
<keyword evidence="5 8" id="KW-0812">Transmembrane</keyword>
<dbReference type="InterPro" id="IPR017850">
    <property type="entry name" value="Alkaline_phosphatase_core_sf"/>
</dbReference>
<dbReference type="InterPro" id="IPR058130">
    <property type="entry name" value="PEA_transf_C"/>
</dbReference>
<feature type="domain" description="Sulfatase N-terminal" evidence="9">
    <location>
        <begin position="219"/>
        <end position="506"/>
    </location>
</feature>
<feature type="transmembrane region" description="Helical" evidence="8">
    <location>
        <begin position="100"/>
        <end position="119"/>
    </location>
</feature>
<dbReference type="PANTHER" id="PTHR30443">
    <property type="entry name" value="INNER MEMBRANE PROTEIN"/>
    <property type="match status" value="1"/>
</dbReference>
<dbReference type="CDD" id="cd16017">
    <property type="entry name" value="LptA"/>
    <property type="match status" value="1"/>
</dbReference>
<dbReference type="Gene3D" id="3.40.720.10">
    <property type="entry name" value="Alkaline Phosphatase, subunit A"/>
    <property type="match status" value="1"/>
</dbReference>
<evidence type="ECO:0000256" key="8">
    <source>
        <dbReference type="SAM" id="Phobius"/>
    </source>
</evidence>
<evidence type="ECO:0000256" key="1">
    <source>
        <dbReference type="ARBA" id="ARBA00004429"/>
    </source>
</evidence>
<keyword evidence="4 11" id="KW-0808">Transferase</keyword>
<protein>
    <submittedName>
        <fullName evidence="11">Lipid A ethanolaminephosphotransferase</fullName>
        <ecNumber evidence="11">2.7.8.-</ecNumber>
    </submittedName>
</protein>
<evidence type="ECO:0000256" key="7">
    <source>
        <dbReference type="ARBA" id="ARBA00023136"/>
    </source>
</evidence>
<evidence type="ECO:0000259" key="10">
    <source>
        <dbReference type="Pfam" id="PF08019"/>
    </source>
</evidence>
<dbReference type="InterPro" id="IPR012549">
    <property type="entry name" value="EptA-like_N"/>
</dbReference>